<name>A0ABU1V3I5_9GAMM</name>
<dbReference type="EMBL" id="JAVDVX010000008">
    <property type="protein sequence ID" value="MDR7091913.1"/>
    <property type="molecule type" value="Genomic_DNA"/>
</dbReference>
<proteinExistence type="predicted"/>
<reference evidence="1 2" key="1">
    <citation type="submission" date="2023-07" db="EMBL/GenBank/DDBJ databases">
        <title>Sorghum-associated microbial communities from plants grown in Nebraska, USA.</title>
        <authorList>
            <person name="Schachtman D."/>
        </authorList>
    </citation>
    <scope>NUCLEOTIDE SEQUENCE [LARGE SCALE GENOMIC DNA]</scope>
    <source>
        <strain evidence="1 2">BE190</strain>
    </source>
</reference>
<evidence type="ECO:0000313" key="2">
    <source>
        <dbReference type="Proteomes" id="UP001253595"/>
    </source>
</evidence>
<comment type="caution">
    <text evidence="1">The sequence shown here is derived from an EMBL/GenBank/DDBJ whole genome shotgun (WGS) entry which is preliminary data.</text>
</comment>
<keyword evidence="2" id="KW-1185">Reference proteome</keyword>
<organism evidence="1 2">
    <name type="scientific">Cellvibrio fibrivorans</name>
    <dbReference type="NCBI Taxonomy" id="126350"/>
    <lineage>
        <taxon>Bacteria</taxon>
        <taxon>Pseudomonadati</taxon>
        <taxon>Pseudomonadota</taxon>
        <taxon>Gammaproteobacteria</taxon>
        <taxon>Cellvibrionales</taxon>
        <taxon>Cellvibrionaceae</taxon>
        <taxon>Cellvibrio</taxon>
    </lineage>
</organism>
<sequence>MTEKRALKILFDKYWSPAKGWQRNSVPEEDFEFAKTMGVMFDDISLNHDEIIQRAIAQCNSIAKTQVVDAFLSSLSTRRLDLRSALGSFACGYKLPLHKFITQEGSVTCSICSEVSAANLIDLNVLNFERHKFGGVRHLQPSYIYLDLSLFSKVILPKSTDFDVKIIENILDSLAGLTEGKLSDAEKAIKNSIKGNKNERAQIITTMGYCGILNVPDYESLYKSYTPCSEREYSAYSKSDWPFPADLWLPKYGLNQDAIQFWFGEYLS</sequence>
<evidence type="ECO:0000313" key="1">
    <source>
        <dbReference type="EMBL" id="MDR7091913.1"/>
    </source>
</evidence>
<accession>A0ABU1V3I5</accession>
<dbReference type="RefSeq" id="WP_310075701.1">
    <property type="nucleotide sequence ID" value="NZ_JAVDVX010000008.1"/>
</dbReference>
<dbReference type="Proteomes" id="UP001253595">
    <property type="component" value="Unassembled WGS sequence"/>
</dbReference>
<gene>
    <name evidence="1" type="ORF">J2X05_003951</name>
</gene>
<protein>
    <submittedName>
        <fullName evidence="1">Uncharacterized protein</fullName>
    </submittedName>
</protein>